<dbReference type="InterPro" id="IPR023393">
    <property type="entry name" value="START-like_dom_sf"/>
</dbReference>
<organism evidence="3 4">
    <name type="scientific">Nepenthes gracilis</name>
    <name type="common">Slender pitcher plant</name>
    <dbReference type="NCBI Taxonomy" id="150966"/>
    <lineage>
        <taxon>Eukaryota</taxon>
        <taxon>Viridiplantae</taxon>
        <taxon>Streptophyta</taxon>
        <taxon>Embryophyta</taxon>
        <taxon>Tracheophyta</taxon>
        <taxon>Spermatophyta</taxon>
        <taxon>Magnoliopsida</taxon>
        <taxon>eudicotyledons</taxon>
        <taxon>Gunneridae</taxon>
        <taxon>Pentapetalae</taxon>
        <taxon>Caryophyllales</taxon>
        <taxon>Nepenthaceae</taxon>
        <taxon>Nepenthes</taxon>
    </lineage>
</organism>
<dbReference type="Pfam" id="PF01852">
    <property type="entry name" value="START"/>
    <property type="match status" value="1"/>
</dbReference>
<dbReference type="EMBL" id="BSYO01000038">
    <property type="protein sequence ID" value="GMH30666.1"/>
    <property type="molecule type" value="Genomic_DNA"/>
</dbReference>
<sequence length="833" mass="93232">MASPANVSAREESDGEGSSQYPSGELRRPKFEYFGWVYHLGVNKIGHEFCHLRFLFIRGKYVEMYKRDPHENPGIKPLRRGVVGHNLMVEELGRRRVNNGDIYALRFYNRLDESKKGEIACSSAGEARKWIEAFDQAKQQAEYDILRRGSAIDKLNMEPEINLDGHRHRVRRYTHGLRKLIRIGQGPETLLRQSSGLVVNDRSDGHLEPDCDAIEAHKWKCVCTINGIRIFEDVANTKGGNGVLVKSVGIVNASVDTVFEVLLSLEPSVRYEWDMLTSDLELVESLDGHYDVLYGTYDPKFFTWWNSKRDFVFSRQWFRGQDGTYTILQFPAVHKKQPPQSGYQRTKINPSSWEIRSLRASTSSESASCLLTHMLEIKSSSWCSWKKDHGFKLENSIPFALLCQVAGLKEYIGANPALTLKSLTTVIDSKSSDSSVSSAEYEDTGVADEFYDAITAGLSDDDDEDTDDDVEVNQKDQKVKLKNVSWAIASLTLKRTSAPDVNKELDSTVPSVPIHPSQFHGSLRQGRDDNDTNCWTSPDGMGFMIRGKTYLKDNCKVRGGDPLLKLIAVDWIKNENSIDKVALRPFCVVQSEAGKKLPFILVVNLQIPARPNYNMVFYYAADRPVNRSSLLGKFVEGNELFRDSRFKLIPSIVKGYWMVKRAVGTKACLLGKAVTCRYLRQDNFLEIDVDIASSSVARSVVGLVLGYVTSLVVDLAILVEAKEEAELPEYLLGVVRLNCIKLDSAVESLVVFDAFCNSFSGHLPAELESVKVLSLAGNYFSWQAPSESGSSKSLEFFHLAGNFLNGGIPSELGNLQTVSDMEIGYDSCQGDIP</sequence>
<dbReference type="GO" id="GO:0008289">
    <property type="term" value="F:lipid binding"/>
    <property type="evidence" value="ECO:0007669"/>
    <property type="project" value="InterPro"/>
</dbReference>
<dbReference type="Gene3D" id="3.30.530.20">
    <property type="match status" value="1"/>
</dbReference>
<dbReference type="SUPFAM" id="SSF55961">
    <property type="entry name" value="Bet v1-like"/>
    <property type="match status" value="1"/>
</dbReference>
<comment type="caution">
    <text evidence="3">The sequence shown here is derived from an EMBL/GenBank/DDBJ whole genome shotgun (WGS) entry which is preliminary data.</text>
</comment>
<feature type="domain" description="START" evidence="2">
    <location>
        <begin position="219"/>
        <end position="378"/>
    </location>
</feature>
<reference evidence="3" key="1">
    <citation type="submission" date="2023-05" db="EMBL/GenBank/DDBJ databases">
        <title>Nepenthes gracilis genome sequencing.</title>
        <authorList>
            <person name="Fukushima K."/>
        </authorList>
    </citation>
    <scope>NUCLEOTIDE SEQUENCE</scope>
    <source>
        <strain evidence="3">SING2019-196</strain>
    </source>
</reference>
<dbReference type="InterPro" id="IPR032675">
    <property type="entry name" value="LRR_dom_sf"/>
</dbReference>
<evidence type="ECO:0000313" key="3">
    <source>
        <dbReference type="EMBL" id="GMH30666.1"/>
    </source>
</evidence>
<dbReference type="InterPro" id="IPR045096">
    <property type="entry name" value="EDR2-like"/>
</dbReference>
<dbReference type="PANTHER" id="PTHR12136:SF47">
    <property type="entry name" value="ENHANCED DISEASE RESISTANCE PROTEIN (DUF1336)"/>
    <property type="match status" value="1"/>
</dbReference>
<dbReference type="Gene3D" id="3.80.10.10">
    <property type="entry name" value="Ribonuclease Inhibitor"/>
    <property type="match status" value="1"/>
</dbReference>
<dbReference type="Pfam" id="PF00560">
    <property type="entry name" value="LRR_1"/>
    <property type="match status" value="1"/>
</dbReference>
<evidence type="ECO:0000313" key="4">
    <source>
        <dbReference type="Proteomes" id="UP001279734"/>
    </source>
</evidence>
<dbReference type="PROSITE" id="PS50848">
    <property type="entry name" value="START"/>
    <property type="match status" value="1"/>
</dbReference>
<proteinExistence type="predicted"/>
<dbReference type="InterPro" id="IPR001611">
    <property type="entry name" value="Leu-rich_rpt"/>
</dbReference>
<name>A0AAD3TKE2_NEPGR</name>
<dbReference type="InterPro" id="IPR009769">
    <property type="entry name" value="EDR2_C"/>
</dbReference>
<accession>A0AAD3TKE2</accession>
<keyword evidence="4" id="KW-1185">Reference proteome</keyword>
<dbReference type="Pfam" id="PF07059">
    <property type="entry name" value="EDR2_C"/>
    <property type="match status" value="1"/>
</dbReference>
<dbReference type="CDD" id="cd00177">
    <property type="entry name" value="START"/>
    <property type="match status" value="1"/>
</dbReference>
<dbReference type="Proteomes" id="UP001279734">
    <property type="component" value="Unassembled WGS sequence"/>
</dbReference>
<feature type="region of interest" description="Disordered" evidence="1">
    <location>
        <begin position="1"/>
        <end position="23"/>
    </location>
</feature>
<protein>
    <recommendedName>
        <fullName evidence="2">START domain-containing protein</fullName>
    </recommendedName>
</protein>
<dbReference type="PANTHER" id="PTHR12136">
    <property type="entry name" value="ENHANCED DISEASE RESISTANCE-RELATED"/>
    <property type="match status" value="1"/>
</dbReference>
<evidence type="ECO:0000256" key="1">
    <source>
        <dbReference type="SAM" id="MobiDB-lite"/>
    </source>
</evidence>
<dbReference type="SUPFAM" id="SSF52058">
    <property type="entry name" value="L domain-like"/>
    <property type="match status" value="1"/>
</dbReference>
<dbReference type="AlphaFoldDB" id="A0AAD3TKE2"/>
<gene>
    <name evidence="3" type="ORF">Nepgr_032509</name>
</gene>
<dbReference type="InterPro" id="IPR002913">
    <property type="entry name" value="START_lipid-bd_dom"/>
</dbReference>
<evidence type="ECO:0000259" key="2">
    <source>
        <dbReference type="PROSITE" id="PS50848"/>
    </source>
</evidence>